<evidence type="ECO:0000256" key="8">
    <source>
        <dbReference type="SAM" id="MobiDB-lite"/>
    </source>
</evidence>
<dbReference type="Gene3D" id="1.10.555.10">
    <property type="entry name" value="Rho GTPase activation protein"/>
    <property type="match status" value="1"/>
</dbReference>
<dbReference type="InterPro" id="IPR000198">
    <property type="entry name" value="RhoGAP_dom"/>
</dbReference>
<dbReference type="GO" id="GO:0008270">
    <property type="term" value="F:zinc ion binding"/>
    <property type="evidence" value="ECO:0007669"/>
    <property type="project" value="UniProtKB-KW"/>
</dbReference>
<dbReference type="SUPFAM" id="SSF57889">
    <property type="entry name" value="Cysteine-rich domain"/>
    <property type="match status" value="1"/>
</dbReference>
<evidence type="ECO:0000256" key="2">
    <source>
        <dbReference type="ARBA" id="ARBA00022723"/>
    </source>
</evidence>
<feature type="non-terminal residue" evidence="12">
    <location>
        <position position="1019"/>
    </location>
</feature>
<dbReference type="InterPro" id="IPR008936">
    <property type="entry name" value="Rho_GTPase_activation_prot"/>
</dbReference>
<dbReference type="GO" id="GO:0005829">
    <property type="term" value="C:cytosol"/>
    <property type="evidence" value="ECO:0007669"/>
    <property type="project" value="UniProtKB-ARBA"/>
</dbReference>
<evidence type="ECO:0000259" key="10">
    <source>
        <dbReference type="PROSITE" id="PS50238"/>
    </source>
</evidence>
<feature type="compositionally biased region" description="Basic and acidic residues" evidence="8">
    <location>
        <begin position="1008"/>
        <end position="1019"/>
    </location>
</feature>
<dbReference type="GO" id="GO:0016020">
    <property type="term" value="C:membrane"/>
    <property type="evidence" value="ECO:0007669"/>
    <property type="project" value="TreeGrafter"/>
</dbReference>
<dbReference type="PROSITE" id="PS00479">
    <property type="entry name" value="ZF_DAG_PE_1"/>
    <property type="match status" value="1"/>
</dbReference>
<dbReference type="CDD" id="cd20816">
    <property type="entry name" value="C1_GMIP-like"/>
    <property type="match status" value="1"/>
</dbReference>
<dbReference type="SUPFAM" id="SSF48350">
    <property type="entry name" value="GTPase activation domain, GAP"/>
    <property type="match status" value="1"/>
</dbReference>
<keyword evidence="13" id="KW-1185">Reference proteome</keyword>
<keyword evidence="2" id="KW-0479">Metal-binding</keyword>
<feature type="region of interest" description="Disordered" evidence="8">
    <location>
        <begin position="1"/>
        <end position="30"/>
    </location>
</feature>
<dbReference type="InterPro" id="IPR054713">
    <property type="entry name" value="GMIP/FCHO2-like_FCH"/>
</dbReference>
<dbReference type="GO" id="GO:0005096">
    <property type="term" value="F:GTPase activator activity"/>
    <property type="evidence" value="ECO:0007669"/>
    <property type="project" value="UniProtKB-KW"/>
</dbReference>
<evidence type="ECO:0000313" key="13">
    <source>
        <dbReference type="Proteomes" id="UP001059041"/>
    </source>
</evidence>
<feature type="coiled-coil region" evidence="7">
    <location>
        <begin position="393"/>
        <end position="427"/>
    </location>
</feature>
<accession>A0A9W8C739</accession>
<feature type="domain" description="Phorbol-ester/DAG-type" evidence="9">
    <location>
        <begin position="712"/>
        <end position="757"/>
    </location>
</feature>
<keyword evidence="1" id="KW-0343">GTPase activation</keyword>
<evidence type="ECO:0000256" key="4">
    <source>
        <dbReference type="ARBA" id="ARBA00022833"/>
    </source>
</evidence>
<organism evidence="12 13">
    <name type="scientific">Triplophysa rosa</name>
    <name type="common">Cave loach</name>
    <dbReference type="NCBI Taxonomy" id="992332"/>
    <lineage>
        <taxon>Eukaryota</taxon>
        <taxon>Metazoa</taxon>
        <taxon>Chordata</taxon>
        <taxon>Craniata</taxon>
        <taxon>Vertebrata</taxon>
        <taxon>Euteleostomi</taxon>
        <taxon>Actinopterygii</taxon>
        <taxon>Neopterygii</taxon>
        <taxon>Teleostei</taxon>
        <taxon>Ostariophysi</taxon>
        <taxon>Cypriniformes</taxon>
        <taxon>Nemacheilidae</taxon>
        <taxon>Triplophysa</taxon>
    </lineage>
</organism>
<evidence type="ECO:0000313" key="12">
    <source>
        <dbReference type="EMBL" id="KAI7809127.1"/>
    </source>
</evidence>
<evidence type="ECO:0000256" key="1">
    <source>
        <dbReference type="ARBA" id="ARBA00022468"/>
    </source>
</evidence>
<dbReference type="Pfam" id="PF00130">
    <property type="entry name" value="C1_1"/>
    <property type="match status" value="1"/>
</dbReference>
<evidence type="ECO:0000259" key="9">
    <source>
        <dbReference type="PROSITE" id="PS50081"/>
    </source>
</evidence>
<dbReference type="SMART" id="SM00055">
    <property type="entry name" value="FCH"/>
    <property type="match status" value="1"/>
</dbReference>
<evidence type="ECO:0000256" key="5">
    <source>
        <dbReference type="ARBA" id="ARBA00023054"/>
    </source>
</evidence>
<feature type="compositionally biased region" description="Polar residues" evidence="8">
    <location>
        <begin position="14"/>
        <end position="30"/>
    </location>
</feature>
<dbReference type="Pfam" id="PF24235">
    <property type="entry name" value="RHG29_45_N"/>
    <property type="match status" value="1"/>
</dbReference>
<dbReference type="SUPFAM" id="SSF103657">
    <property type="entry name" value="BAR/IMD domain-like"/>
    <property type="match status" value="1"/>
</dbReference>
<dbReference type="InterPro" id="IPR027267">
    <property type="entry name" value="AH/BAR_dom_sf"/>
</dbReference>
<sequence length="1019" mass="113243">MFSRKRKELAAKTPSVSKKSYAGNSGAQNPSLSILQEHTHSDIIDGPSTLTPPDSMTSSCPGTPSTHSKLVGCSSPVAPLRRPSGLSRHASAAGFPFQTAGTWGFHKGYIRAGLMHRHLAEVVEGSVIEVENIPLLLRDVARFAEAVEKLKDMVMGDTKEDVQSRSAIHECLGEVLRVLRQVISTYPLLNTVETLTAAGTLISKVKGFSYEGTTDAQKKDFEKAIETIAVAFSSKICHIARGGFSDWGALGKSMYGGPNYAPFYFTATLIFLPPQSTQLFTPSQTVSPQEVDILLQRSEGGVDSALNYAKSIAKYMKDIIGYVDKRITLENEFSKGLQRLYQSCKQTIIQEHMPLLSIFSLALEQDSDQSCGLQQATNNIYTHSFLQPMTQRRQEHEKKRRDIKEQWQRAKRKLADAESNLRKARHLYISRCEEYERARAAANRVEEEQSGTGSSSTTKVLDKKRRLEEEARNKAEEAQATYRTCIADATTQHQELEDMKVNVLKQIQELIRQTDQILRASTISYYQTMHVQTAALPVHFQTLCESCKLYDPAQQYSAYVKNLQLKTEEPVQYQFEPYSASSHQPLRTRNNSLCNSSETPPTTEEVGLGEGGVVKQRRGRDHQQAHKSWPSTLSDTDSVGAGSGLGSPTSSTGDISKPSRPVSAATLSSNEDLDDRVGTMTPFEQSINGIEQESAAPTGPFRNVGLSKAAKTHRLRKLRTPSKCRECDSYVYFQGAECEECFLACHKKCLESLAIQCGHKKLQGRLQLFGRDFSQVLLGDDDGVPFIIKKCITEIEKRALKMKGIYRVNGVKTRVEKLCQAFENGKELVELSQASPHDISNVLKLYLRQLPEPIMPFRVYHDLMGLAKESLNSNPSEAGEEVKGPELVDRGSETEAEVLMLVEKLRELLKRLPGPNVSTLNYIVRHLRRVCEVEQDNKMSGSNLGIVFGPTLMRPKPTGATVSLSSLVDYPHQARIVEALIIFQHNIFISSSSPTSPSSTCMTGGQSGERDQHRRRPAE</sequence>
<name>A0A9W8C739_TRIRA</name>
<proteinExistence type="predicted"/>
<feature type="compositionally biased region" description="Polar residues" evidence="8">
    <location>
        <begin position="579"/>
        <end position="597"/>
    </location>
</feature>
<dbReference type="Pfam" id="PF00620">
    <property type="entry name" value="RhoGAP"/>
    <property type="match status" value="1"/>
</dbReference>
<dbReference type="GO" id="GO:0051056">
    <property type="term" value="P:regulation of small GTPase mediated signal transduction"/>
    <property type="evidence" value="ECO:0007669"/>
    <property type="project" value="UniProtKB-ARBA"/>
</dbReference>
<evidence type="ECO:0000256" key="6">
    <source>
        <dbReference type="PROSITE-ProRule" id="PRU01077"/>
    </source>
</evidence>
<dbReference type="InterPro" id="IPR057028">
    <property type="entry name" value="RHG29_45_N"/>
</dbReference>
<keyword evidence="4" id="KW-0862">Zinc</keyword>
<dbReference type="PROSITE" id="PS50081">
    <property type="entry name" value="ZF_DAG_PE_2"/>
    <property type="match status" value="1"/>
</dbReference>
<dbReference type="SMART" id="SM00324">
    <property type="entry name" value="RhoGAP"/>
    <property type="match status" value="1"/>
</dbReference>
<keyword evidence="5 6" id="KW-0175">Coiled coil</keyword>
<protein>
    <submittedName>
        <fullName evidence="12">Minor histocompatibility protein HA-1-like</fullName>
    </submittedName>
</protein>
<feature type="region of interest" description="Disordered" evidence="8">
    <location>
        <begin position="42"/>
        <end position="73"/>
    </location>
</feature>
<reference evidence="12" key="1">
    <citation type="submission" date="2021-02" db="EMBL/GenBank/DDBJ databases">
        <title>Comparative genomics reveals that relaxation of natural selection precedes convergent phenotypic evolution of cavefish.</title>
        <authorList>
            <person name="Peng Z."/>
        </authorList>
    </citation>
    <scope>NUCLEOTIDE SEQUENCE</scope>
    <source>
        <tissue evidence="12">Muscle</tissue>
    </source>
</reference>
<dbReference type="PROSITE" id="PS51741">
    <property type="entry name" value="F_BAR"/>
    <property type="match status" value="1"/>
</dbReference>
<feature type="compositionally biased region" description="Polar residues" evidence="8">
    <location>
        <begin position="48"/>
        <end position="68"/>
    </location>
</feature>
<dbReference type="PANTHER" id="PTHR15228:SF18">
    <property type="entry name" value="RHO GTPASE-ACTIVATING PROTEIN 45"/>
    <property type="match status" value="1"/>
</dbReference>
<dbReference type="PANTHER" id="PTHR15228">
    <property type="entry name" value="SPERMATHECAL PHYSIOLOGY VARIANT"/>
    <property type="match status" value="1"/>
</dbReference>
<dbReference type="Proteomes" id="UP001059041">
    <property type="component" value="Linkage Group LG5"/>
</dbReference>
<dbReference type="EMBL" id="JAFHDT010000005">
    <property type="protein sequence ID" value="KAI7809127.1"/>
    <property type="molecule type" value="Genomic_DNA"/>
</dbReference>
<feature type="domain" description="F-BAR" evidence="11">
    <location>
        <begin position="289"/>
        <end position="555"/>
    </location>
</feature>
<dbReference type="FunFam" id="1.10.555.10:FF:000016">
    <property type="entry name" value="Rho GTPase activating protein 29"/>
    <property type="match status" value="1"/>
</dbReference>
<dbReference type="GO" id="GO:0007165">
    <property type="term" value="P:signal transduction"/>
    <property type="evidence" value="ECO:0007669"/>
    <property type="project" value="InterPro"/>
</dbReference>
<comment type="caution">
    <text evidence="12">The sequence shown here is derived from an EMBL/GenBank/DDBJ whole genome shotgun (WGS) entry which is preliminary data.</text>
</comment>
<dbReference type="SMART" id="SM00109">
    <property type="entry name" value="C1"/>
    <property type="match status" value="1"/>
</dbReference>
<dbReference type="Pfam" id="PF22699">
    <property type="entry name" value="GMIP-like_FCH"/>
    <property type="match status" value="1"/>
</dbReference>
<feature type="region of interest" description="Disordered" evidence="8">
    <location>
        <begin position="443"/>
        <end position="463"/>
    </location>
</feature>
<feature type="domain" description="Rho-GAP" evidence="10">
    <location>
        <begin position="771"/>
        <end position="988"/>
    </location>
</feature>
<feature type="region of interest" description="Disordered" evidence="8">
    <location>
        <begin position="577"/>
        <end position="677"/>
    </location>
</feature>
<dbReference type="PROSITE" id="PS50238">
    <property type="entry name" value="RHOGAP"/>
    <property type="match status" value="1"/>
</dbReference>
<keyword evidence="3" id="KW-0863">Zinc-finger</keyword>
<dbReference type="InterPro" id="IPR031160">
    <property type="entry name" value="F_BAR_dom"/>
</dbReference>
<dbReference type="AlphaFoldDB" id="A0A9W8C739"/>
<dbReference type="InterPro" id="IPR046349">
    <property type="entry name" value="C1-like_sf"/>
</dbReference>
<dbReference type="InterPro" id="IPR051025">
    <property type="entry name" value="RhoGAP"/>
</dbReference>
<dbReference type="Gene3D" id="1.20.1270.60">
    <property type="entry name" value="Arfaptin homology (AH) domain/BAR domain"/>
    <property type="match status" value="1"/>
</dbReference>
<dbReference type="InterPro" id="IPR001060">
    <property type="entry name" value="FCH_dom"/>
</dbReference>
<feature type="region of interest" description="Disordered" evidence="8">
    <location>
        <begin position="992"/>
        <end position="1019"/>
    </location>
</feature>
<evidence type="ECO:0000256" key="7">
    <source>
        <dbReference type="SAM" id="Coils"/>
    </source>
</evidence>
<gene>
    <name evidence="12" type="ORF">IRJ41_000091</name>
</gene>
<dbReference type="InterPro" id="IPR002219">
    <property type="entry name" value="PKC_DAG/PE"/>
</dbReference>
<evidence type="ECO:0000259" key="11">
    <source>
        <dbReference type="PROSITE" id="PS51741"/>
    </source>
</evidence>
<evidence type="ECO:0000256" key="3">
    <source>
        <dbReference type="ARBA" id="ARBA00022771"/>
    </source>
</evidence>